<organism evidence="3 4">
    <name type="scientific">Aliigemmobacter aestuarii</name>
    <dbReference type="NCBI Taxonomy" id="1445661"/>
    <lineage>
        <taxon>Bacteria</taxon>
        <taxon>Pseudomonadati</taxon>
        <taxon>Pseudomonadota</taxon>
        <taxon>Alphaproteobacteria</taxon>
        <taxon>Rhodobacterales</taxon>
        <taxon>Paracoccaceae</taxon>
        <taxon>Aliigemmobacter</taxon>
    </lineage>
</organism>
<comment type="caution">
    <text evidence="3">The sequence shown here is derived from an EMBL/GenBank/DDBJ whole genome shotgun (WGS) entry which is preliminary data.</text>
</comment>
<evidence type="ECO:0000259" key="2">
    <source>
        <dbReference type="Pfam" id="PF07331"/>
    </source>
</evidence>
<feature type="transmembrane region" description="Helical" evidence="1">
    <location>
        <begin position="51"/>
        <end position="69"/>
    </location>
</feature>
<feature type="domain" description="DUF1468" evidence="2">
    <location>
        <begin position="25"/>
        <end position="160"/>
    </location>
</feature>
<protein>
    <recommendedName>
        <fullName evidence="2">DUF1468 domain-containing protein</fullName>
    </recommendedName>
</protein>
<keyword evidence="1" id="KW-1133">Transmembrane helix</keyword>
<keyword evidence="4" id="KW-1185">Reference proteome</keyword>
<evidence type="ECO:0000256" key="1">
    <source>
        <dbReference type="SAM" id="Phobius"/>
    </source>
</evidence>
<feature type="transmembrane region" description="Helical" evidence="1">
    <location>
        <begin position="135"/>
        <end position="159"/>
    </location>
</feature>
<keyword evidence="1" id="KW-0812">Transmembrane</keyword>
<dbReference type="InterPro" id="IPR009936">
    <property type="entry name" value="DUF1468"/>
</dbReference>
<dbReference type="EMBL" id="SSND01000001">
    <property type="protein sequence ID" value="THD84689.1"/>
    <property type="molecule type" value="Genomic_DNA"/>
</dbReference>
<name>A0A4S3MQG3_9RHOB</name>
<proteinExistence type="predicted"/>
<gene>
    <name evidence="3" type="ORF">E7811_02850</name>
</gene>
<accession>A0A4S3MQG3</accession>
<evidence type="ECO:0000313" key="3">
    <source>
        <dbReference type="EMBL" id="THD84689.1"/>
    </source>
</evidence>
<reference evidence="3 4" key="1">
    <citation type="submission" date="2019-04" db="EMBL/GenBank/DDBJ databases">
        <title>Draft genome sequence of Gemmobacter aestuarii sp. nov.</title>
        <authorList>
            <person name="Hameed A."/>
            <person name="Lin S.-Y."/>
            <person name="Shahina M."/>
            <person name="Lai W.-A."/>
            <person name="Young C.-C."/>
        </authorList>
    </citation>
    <scope>NUCLEOTIDE SEQUENCE [LARGE SCALE GENOMIC DNA]</scope>
    <source>
        <strain evidence="3 4">CC-PW-75</strain>
    </source>
</reference>
<evidence type="ECO:0000313" key="4">
    <source>
        <dbReference type="Proteomes" id="UP000309450"/>
    </source>
</evidence>
<dbReference type="OrthoDB" id="1956824at2"/>
<dbReference type="Proteomes" id="UP000309450">
    <property type="component" value="Unassembled WGS sequence"/>
</dbReference>
<keyword evidence="1" id="KW-0472">Membrane</keyword>
<sequence>MLRQPQRITRMNRSDRIVVNWGHIALLAVIGSTIAAYLFDARATSLKVNNLLFVQPAAIAGLLLVLLVLPQCFRRVSADEPAPEAEPLSHLAKVAGLMAALVALALSMERVGFDVATFGFLVVALRLCGERNWIVNLGFSAAFTALLIYGYGAIIPFPFPLTIL</sequence>
<feature type="transmembrane region" description="Helical" evidence="1">
    <location>
        <begin position="21"/>
        <end position="39"/>
    </location>
</feature>
<dbReference type="Pfam" id="PF07331">
    <property type="entry name" value="TctB"/>
    <property type="match status" value="1"/>
</dbReference>
<dbReference type="AlphaFoldDB" id="A0A4S3MQG3"/>